<evidence type="ECO:0000313" key="2">
    <source>
        <dbReference type="Proteomes" id="UP000184404"/>
    </source>
</evidence>
<proteinExistence type="predicted"/>
<dbReference type="RefSeq" id="WP_072934787.1">
    <property type="nucleotide sequence ID" value="NZ_FQUG01000003.1"/>
</dbReference>
<protein>
    <submittedName>
        <fullName evidence="1">ERF superfamily protein</fullName>
    </submittedName>
</protein>
<dbReference type="STRING" id="1123243.SAMN02745190_00676"/>
<sequence>MQKLAKKFIEVMKECSHIAKAGTNSFHGYKYATSADVMDRVNSSLAKHGIASAARPELLSLQDVTTVKGNTEHLATVKMTIELTDVDSGESCSITGLGSGQDAGDKAVMKAQTAAIKYAYMLSLAVSTGDDPEADIHTDQAGEELSVVPLKPKPIRKRVSQNNATVCVDCGTPISDKVFDFSVKRFGAALCMDCQKNHQAV</sequence>
<dbReference type="OrthoDB" id="1976435at2"/>
<gene>
    <name evidence="1" type="ORF">SAMN02745190_00676</name>
</gene>
<dbReference type="Pfam" id="PF04404">
    <property type="entry name" value="ERF"/>
    <property type="match status" value="1"/>
</dbReference>
<name>A0A1M4UJ66_9FIRM</name>
<keyword evidence="2" id="KW-1185">Reference proteome</keyword>
<organism evidence="1 2">
    <name type="scientific">Schwartzia succinivorans DSM 10502</name>
    <dbReference type="NCBI Taxonomy" id="1123243"/>
    <lineage>
        <taxon>Bacteria</taxon>
        <taxon>Bacillati</taxon>
        <taxon>Bacillota</taxon>
        <taxon>Negativicutes</taxon>
        <taxon>Selenomonadales</taxon>
        <taxon>Selenomonadaceae</taxon>
        <taxon>Schwartzia</taxon>
    </lineage>
</organism>
<accession>A0A1M4UJ66</accession>
<dbReference type="InterPro" id="IPR007499">
    <property type="entry name" value="ERF_bacteria_virus"/>
</dbReference>
<dbReference type="AlphaFoldDB" id="A0A1M4UJ66"/>
<reference evidence="1 2" key="1">
    <citation type="submission" date="2016-11" db="EMBL/GenBank/DDBJ databases">
        <authorList>
            <person name="Jaros S."/>
            <person name="Januszkiewicz K."/>
            <person name="Wedrychowicz H."/>
        </authorList>
    </citation>
    <scope>NUCLEOTIDE SEQUENCE [LARGE SCALE GENOMIC DNA]</scope>
    <source>
        <strain evidence="1 2">DSM 10502</strain>
    </source>
</reference>
<dbReference type="Proteomes" id="UP000184404">
    <property type="component" value="Unassembled WGS sequence"/>
</dbReference>
<dbReference type="EMBL" id="FQUG01000003">
    <property type="protein sequence ID" value="SHE56600.1"/>
    <property type="molecule type" value="Genomic_DNA"/>
</dbReference>
<evidence type="ECO:0000313" key="1">
    <source>
        <dbReference type="EMBL" id="SHE56600.1"/>
    </source>
</evidence>